<dbReference type="RefSeq" id="WP_077140641.1">
    <property type="nucleotide sequence ID" value="NZ_CBCSGK010000002.1"/>
</dbReference>
<proteinExistence type="inferred from homology"/>
<keyword evidence="3" id="KW-0813">Transport</keyword>
<dbReference type="GO" id="GO:0015297">
    <property type="term" value="F:antiporter activity"/>
    <property type="evidence" value="ECO:0007669"/>
    <property type="project" value="UniProtKB-KW"/>
</dbReference>
<dbReference type="Proteomes" id="UP000277108">
    <property type="component" value="Unassembled WGS sequence"/>
</dbReference>
<keyword evidence="10" id="KW-1185">Reference proteome</keyword>
<sequence length="618" mass="68908">MEHGPSIFSLLIVVIAAFLTPIIVHRLKINFLPVVVAEIIVGIILGPSLFNIIEAGDYVNILSTLGFIFLMFLSGLEIDFDAFKVEPKKSKKSESETVENKPNQLVLTTGIFIGILILSVLFAYLFSLFGMFNDIFLMTIVISTISLGVVVPTLKEMNIIRSDIGQTILLVAVIADLVTMIMLAFYGNLNSDSSTSMWLMAILIVVGIVVYFVGKIYKDSKFLHRLSEGTTQIGTRAVFALIIMFVALAEGVGAENILGAFLAGCIVSLLKPDQEMVHKLDSFGYGFFIPIFFIMVGVEINLKELFSEPSVLIVIPLLLLAFFLSKLIPVFVLKKWYDMNTTIASAFILTSTLSLVIAAAKIAEDLKMISSIESGVLILSAVIACIVTPVFFKKFFPAKLKEEKALKVAFIGHNTLSVPVAQSIKSGLYEATLYYTDAMANQKNNQTNMDMIKIENYSEDTLVDTGIFNHDILVCSANDDDINRNVAQLAKEHGVNRVICRLESTNDESELKSQGIEIFNVINSTKTLLRGLIESPNMLNLLSNEETTLYEIQMLNYVYQDMRLRHFPFGGDIIFVRILRENESLVPHGDTELRYKDRLIVTGSREYVEELKRELEMI</sequence>
<evidence type="ECO:0000256" key="5">
    <source>
        <dbReference type="ARBA" id="ARBA00022692"/>
    </source>
</evidence>
<keyword evidence="4" id="KW-0050">Antiport</keyword>
<evidence type="ECO:0000313" key="9">
    <source>
        <dbReference type="EMBL" id="RPF57623.1"/>
    </source>
</evidence>
<dbReference type="GO" id="GO:0008324">
    <property type="term" value="F:monoatomic cation transmembrane transporter activity"/>
    <property type="evidence" value="ECO:0007669"/>
    <property type="project" value="InterPro"/>
</dbReference>
<dbReference type="Pfam" id="PF02254">
    <property type="entry name" value="TrkA_N"/>
    <property type="match status" value="1"/>
</dbReference>
<keyword evidence="8" id="KW-0472">Membrane</keyword>
<evidence type="ECO:0000256" key="4">
    <source>
        <dbReference type="ARBA" id="ARBA00022449"/>
    </source>
</evidence>
<dbReference type="Pfam" id="PF00999">
    <property type="entry name" value="Na_H_Exchanger"/>
    <property type="match status" value="1"/>
</dbReference>
<dbReference type="SUPFAM" id="SSF51735">
    <property type="entry name" value="NAD(P)-binding Rossmann-fold domains"/>
    <property type="match status" value="1"/>
</dbReference>
<dbReference type="GO" id="GO:0006813">
    <property type="term" value="P:potassium ion transport"/>
    <property type="evidence" value="ECO:0007669"/>
    <property type="project" value="InterPro"/>
</dbReference>
<dbReference type="InterPro" id="IPR036721">
    <property type="entry name" value="RCK_C_sf"/>
</dbReference>
<evidence type="ECO:0000313" key="10">
    <source>
        <dbReference type="Proteomes" id="UP000277108"/>
    </source>
</evidence>
<comment type="subcellular location">
    <subcellularLocation>
        <location evidence="1">Membrane</location>
        <topology evidence="1">Multi-pass membrane protein</topology>
    </subcellularLocation>
</comment>
<dbReference type="STRING" id="1849491.BVH56_06375"/>
<dbReference type="EMBL" id="RKRK01000002">
    <property type="protein sequence ID" value="RPF57623.1"/>
    <property type="molecule type" value="Genomic_DNA"/>
</dbReference>
<dbReference type="PROSITE" id="PS51202">
    <property type="entry name" value="RCK_C"/>
    <property type="match status" value="1"/>
</dbReference>
<dbReference type="InterPro" id="IPR006153">
    <property type="entry name" value="Cation/H_exchanger_TM"/>
</dbReference>
<dbReference type="GO" id="GO:0016020">
    <property type="term" value="C:membrane"/>
    <property type="evidence" value="ECO:0007669"/>
    <property type="project" value="UniProtKB-SubCell"/>
</dbReference>
<dbReference type="Gene3D" id="1.20.1530.20">
    <property type="match status" value="1"/>
</dbReference>
<protein>
    <submittedName>
        <fullName evidence="9">Transporter (CPA2 family)</fullName>
    </submittedName>
</protein>
<comment type="similarity">
    <text evidence="2">Belongs to the monovalent cation:proton antiporter 2 (CPA2) transporter (TC 2.A.37) family.</text>
</comment>
<dbReference type="AlphaFoldDB" id="A0A1Q1G2J4"/>
<reference evidence="9 10" key="1">
    <citation type="submission" date="2018-11" db="EMBL/GenBank/DDBJ databases">
        <title>Genomic Encyclopedia of Type Strains, Phase IV (KMG-IV): sequencing the most valuable type-strain genomes for metagenomic binning, comparative biology and taxonomic classification.</title>
        <authorList>
            <person name="Goeker M."/>
        </authorList>
    </citation>
    <scope>NUCLEOTIDE SEQUENCE [LARGE SCALE GENOMIC DNA]</scope>
    <source>
        <strain evidence="9 10">DSM 29158</strain>
    </source>
</reference>
<evidence type="ECO:0000256" key="2">
    <source>
        <dbReference type="ARBA" id="ARBA00005551"/>
    </source>
</evidence>
<accession>A0A3N5BJ38</accession>
<dbReference type="SUPFAM" id="SSF116726">
    <property type="entry name" value="TrkA C-terminal domain-like"/>
    <property type="match status" value="1"/>
</dbReference>
<keyword evidence="7" id="KW-0406">Ion transport</keyword>
<evidence type="ECO:0000256" key="1">
    <source>
        <dbReference type="ARBA" id="ARBA00004141"/>
    </source>
</evidence>
<evidence type="ECO:0000256" key="8">
    <source>
        <dbReference type="ARBA" id="ARBA00023136"/>
    </source>
</evidence>
<dbReference type="Gene3D" id="3.40.50.720">
    <property type="entry name" value="NAD(P)-binding Rossmann-like Domain"/>
    <property type="match status" value="1"/>
</dbReference>
<dbReference type="InterPro" id="IPR006037">
    <property type="entry name" value="RCK_C"/>
</dbReference>
<dbReference type="OrthoDB" id="9793589at2"/>
<accession>A0A1Q1G2J4</accession>
<dbReference type="InterPro" id="IPR038770">
    <property type="entry name" value="Na+/solute_symporter_sf"/>
</dbReference>
<dbReference type="InterPro" id="IPR036291">
    <property type="entry name" value="NAD(P)-bd_dom_sf"/>
</dbReference>
<organism evidence="9 10">
    <name type="scientific">Abyssicoccus albus</name>
    <dbReference type="NCBI Taxonomy" id="1817405"/>
    <lineage>
        <taxon>Bacteria</taxon>
        <taxon>Bacillati</taxon>
        <taxon>Bacillota</taxon>
        <taxon>Bacilli</taxon>
        <taxon>Bacillales</taxon>
        <taxon>Abyssicoccaceae</taxon>
    </lineage>
</organism>
<evidence type="ECO:0000256" key="7">
    <source>
        <dbReference type="ARBA" id="ARBA00023065"/>
    </source>
</evidence>
<keyword evidence="5" id="KW-0812">Transmembrane</keyword>
<dbReference type="PANTHER" id="PTHR43562">
    <property type="entry name" value="NAPA-TYPE SODIUM/HYDROGEN ANTIPORTER"/>
    <property type="match status" value="1"/>
</dbReference>
<gene>
    <name evidence="9" type="ORF">EDD62_0244</name>
</gene>
<dbReference type="PANTHER" id="PTHR43562:SF1">
    <property type="entry name" value="NA(+)_H(+) ANTIPORTER YJBQ-RELATED"/>
    <property type="match status" value="1"/>
</dbReference>
<dbReference type="GO" id="GO:1902600">
    <property type="term" value="P:proton transmembrane transport"/>
    <property type="evidence" value="ECO:0007669"/>
    <property type="project" value="InterPro"/>
</dbReference>
<dbReference type="Gene3D" id="3.30.70.1450">
    <property type="entry name" value="Regulator of K+ conductance, C-terminal domain"/>
    <property type="match status" value="1"/>
</dbReference>
<comment type="caution">
    <text evidence="9">The sequence shown here is derived from an EMBL/GenBank/DDBJ whole genome shotgun (WGS) entry which is preliminary data.</text>
</comment>
<evidence type="ECO:0000256" key="3">
    <source>
        <dbReference type="ARBA" id="ARBA00022448"/>
    </source>
</evidence>
<dbReference type="Pfam" id="PF02080">
    <property type="entry name" value="TrkA_C"/>
    <property type="match status" value="1"/>
</dbReference>
<evidence type="ECO:0000256" key="6">
    <source>
        <dbReference type="ARBA" id="ARBA00022989"/>
    </source>
</evidence>
<dbReference type="InterPro" id="IPR003148">
    <property type="entry name" value="RCK_N"/>
</dbReference>
<keyword evidence="6" id="KW-1133">Transmembrane helix</keyword>
<name>A0A1Q1G2J4_9BACL</name>